<proteinExistence type="predicted"/>
<keyword evidence="2" id="KW-1185">Reference proteome</keyword>
<sequence length="48" mass="5598">VYENEEDTIIREEIEAIIRKNIMNEELESADEEEADFTAEQEGRPEGL</sequence>
<feature type="non-terminal residue" evidence="1">
    <location>
        <position position="1"/>
    </location>
</feature>
<accession>A0ACA9KEQ6</accession>
<dbReference type="Proteomes" id="UP000789702">
    <property type="component" value="Unassembled WGS sequence"/>
</dbReference>
<dbReference type="EMBL" id="CAJVPU010001050">
    <property type="protein sequence ID" value="CAG8469718.1"/>
    <property type="molecule type" value="Genomic_DNA"/>
</dbReference>
<evidence type="ECO:0000313" key="2">
    <source>
        <dbReference type="Proteomes" id="UP000789702"/>
    </source>
</evidence>
<name>A0ACA9KEQ6_9GLOM</name>
<evidence type="ECO:0000313" key="1">
    <source>
        <dbReference type="EMBL" id="CAG8469718.1"/>
    </source>
</evidence>
<comment type="caution">
    <text evidence="1">The sequence shown here is derived from an EMBL/GenBank/DDBJ whole genome shotgun (WGS) entry which is preliminary data.</text>
</comment>
<protein>
    <submittedName>
        <fullName evidence="1">3479_t:CDS:1</fullName>
    </submittedName>
</protein>
<gene>
    <name evidence="1" type="ORF">DHETER_LOCUS1656</name>
</gene>
<reference evidence="1" key="1">
    <citation type="submission" date="2021-06" db="EMBL/GenBank/DDBJ databases">
        <authorList>
            <person name="Kallberg Y."/>
            <person name="Tangrot J."/>
            <person name="Rosling A."/>
        </authorList>
    </citation>
    <scope>NUCLEOTIDE SEQUENCE</scope>
    <source>
        <strain evidence="1">IL203A</strain>
    </source>
</reference>
<organism evidence="1 2">
    <name type="scientific">Dentiscutata heterogama</name>
    <dbReference type="NCBI Taxonomy" id="1316150"/>
    <lineage>
        <taxon>Eukaryota</taxon>
        <taxon>Fungi</taxon>
        <taxon>Fungi incertae sedis</taxon>
        <taxon>Mucoromycota</taxon>
        <taxon>Glomeromycotina</taxon>
        <taxon>Glomeromycetes</taxon>
        <taxon>Diversisporales</taxon>
        <taxon>Gigasporaceae</taxon>
        <taxon>Dentiscutata</taxon>
    </lineage>
</organism>